<feature type="compositionally biased region" description="Low complexity" evidence="11">
    <location>
        <begin position="784"/>
        <end position="793"/>
    </location>
</feature>
<dbReference type="Gene3D" id="1.10.510.10">
    <property type="entry name" value="Transferase(Phosphotransferase) domain 1"/>
    <property type="match status" value="1"/>
</dbReference>
<accession>N1PZT5</accession>
<sequence>MDSDELTQQTQQCTQDVLDPRREGKNNSGLSTEDISDVMCIFHPGTPAAYHLANFTAQRAPQYILEDVDMSDEEPLPESATQDLEDDQKTFILSAGVDRPIQSYDFAFRFSTNTLQPALGIIFGRNPDWCDIIVSGDVHRRVSNMHFALYMNEAGVIMLQDTSTNGTMVDDILLKGKSGQHPTARMLNHGSVIQILSPSPEEAIKFIVRIPSRTGFHDQYLAKFDAYLARQVAAETAYRKAHGDETSPLKWRTSQSAGNSALRAPIVSNQYGMHWDGGTKFNVIAQIGKGAFASVYQLATKGEGHLYAAKELEKRRFMKNGILDRKLENEMNIMRQIDHKSIVAYHGYEDAPHHLYIIMEYVGRGDLQQHLAETGPLLEYTAKSMSTQVLDALDYLHKKNITHRDIKPDNILLEEREPHDFIIKLSDFGLSKVVDTNDTFLKTFCGTLLYCAPEVFPHYDGPLSKGVKRPRAPPKQHPSKQHTYSQAVDIWSYGAVLWYSLCHKPPFEGIADHTGRGMFDRIMMTPLDTSVFKKTSKPAIDLLIQMLNTDPATRPSAETCLEHEWFAGLPPPVHRPQQIEVLGAIAEEPEADAALGDDPDVAALSIHEKPSSQYSEVSLDSSDMNFFDPRQSKRFKVDHDEDGEEPIDSSPELYESIPIALQGNAEQQAQAVAEARPRPKKLFGEISQSDLQNRGYGQYVDQMRGDHSSSVYSDHVPESDGSRGGDPPSPQRHRGTSPSLYGAESMVREMNMDSAFAQISDGADPRTPASLGLLSDSDLSHKTPAASAPAAVVPERPRFSRQINVPLPPSYYWKADDPSTHTIEYAEKVSGRSFAAERMRLPRRLASPANGARRATTRQVDSQARATTNKLEGASKPALGRLVSTHDSFAQITIDLNKRWTRWGRTPTNEVAYDDQSELRVPKTAFGVFWSAPELHLVPEDGDITALPGLYCGLLTFASNGVHVNGVQLDKGELGRQRYGRLHNGDVIDIWPCASNKKDRLRFRCEFFVGEGKDRRPKEDPKFKVETEGRSRSTSRSTQGKIETAAAEITKSQTDEEKYDDELFSYDDMASLGDCESEIVDSF</sequence>
<organism evidence="14 15">
    <name type="scientific">Dothistroma septosporum (strain NZE10 / CBS 128990)</name>
    <name type="common">Red band needle blight fungus</name>
    <name type="synonym">Mycosphaerella pini</name>
    <dbReference type="NCBI Taxonomy" id="675120"/>
    <lineage>
        <taxon>Eukaryota</taxon>
        <taxon>Fungi</taxon>
        <taxon>Dikarya</taxon>
        <taxon>Ascomycota</taxon>
        <taxon>Pezizomycotina</taxon>
        <taxon>Dothideomycetes</taxon>
        <taxon>Dothideomycetidae</taxon>
        <taxon>Mycosphaerellales</taxon>
        <taxon>Mycosphaerellaceae</taxon>
        <taxon>Dothistroma</taxon>
    </lineage>
</organism>
<dbReference type="OMA" id="DTRIPAY"/>
<feature type="cross-link" description="Glycyl lysine isopeptide (Lys-Gly) (interchain with G-Cter in SUMO2)" evidence="9">
    <location>
        <position position="407"/>
    </location>
</feature>
<dbReference type="PROSITE" id="PS50006">
    <property type="entry name" value="FHA_DOMAIN"/>
    <property type="match status" value="1"/>
</dbReference>
<evidence type="ECO:0000256" key="8">
    <source>
        <dbReference type="PIRSR" id="PIRSR630616-2"/>
    </source>
</evidence>
<evidence type="ECO:0000259" key="13">
    <source>
        <dbReference type="PROSITE" id="PS50011"/>
    </source>
</evidence>
<dbReference type="EMBL" id="KB446535">
    <property type="protein sequence ID" value="EME48947.1"/>
    <property type="molecule type" value="Genomic_DNA"/>
</dbReference>
<dbReference type="PROSITE" id="PS00107">
    <property type="entry name" value="PROTEIN_KINASE_ATP"/>
    <property type="match status" value="1"/>
</dbReference>
<dbReference type="InterPro" id="IPR030616">
    <property type="entry name" value="Aur-like"/>
</dbReference>
<keyword evidence="3" id="KW-0808">Transferase</keyword>
<dbReference type="SMART" id="SM00240">
    <property type="entry name" value="FHA"/>
    <property type="match status" value="1"/>
</dbReference>
<evidence type="ECO:0000256" key="4">
    <source>
        <dbReference type="ARBA" id="ARBA00022741"/>
    </source>
</evidence>
<dbReference type="Gene3D" id="2.60.200.20">
    <property type="match status" value="1"/>
</dbReference>
<evidence type="ECO:0000256" key="1">
    <source>
        <dbReference type="ARBA" id="ARBA00005575"/>
    </source>
</evidence>
<dbReference type="InterPro" id="IPR008984">
    <property type="entry name" value="SMAD_FHA_dom_sf"/>
</dbReference>
<dbReference type="InterPro" id="IPR000719">
    <property type="entry name" value="Prot_kinase_dom"/>
</dbReference>
<keyword evidence="4 8" id="KW-0547">Nucleotide-binding</keyword>
<keyword evidence="15" id="KW-1185">Reference proteome</keyword>
<dbReference type="OrthoDB" id="504170at2759"/>
<dbReference type="Proteomes" id="UP000016933">
    <property type="component" value="Unassembled WGS sequence"/>
</dbReference>
<evidence type="ECO:0000256" key="2">
    <source>
        <dbReference type="ARBA" id="ARBA00022527"/>
    </source>
</evidence>
<evidence type="ECO:0000256" key="7">
    <source>
        <dbReference type="PIRSR" id="PIRSR630616-1"/>
    </source>
</evidence>
<proteinExistence type="inferred from homology"/>
<dbReference type="SMART" id="SM00220">
    <property type="entry name" value="S_TKc"/>
    <property type="match status" value="1"/>
</dbReference>
<name>N1PZT5_DOTSN</name>
<dbReference type="PANTHER" id="PTHR24350">
    <property type="entry name" value="SERINE/THREONINE-PROTEIN KINASE IAL-RELATED"/>
    <property type="match status" value="1"/>
</dbReference>
<dbReference type="InterPro" id="IPR011009">
    <property type="entry name" value="Kinase-like_dom_sf"/>
</dbReference>
<evidence type="ECO:0000313" key="15">
    <source>
        <dbReference type="Proteomes" id="UP000016933"/>
    </source>
</evidence>
<dbReference type="CDD" id="cd00060">
    <property type="entry name" value="FHA"/>
    <property type="match status" value="1"/>
</dbReference>
<evidence type="ECO:0000256" key="5">
    <source>
        <dbReference type="ARBA" id="ARBA00022777"/>
    </source>
</evidence>
<feature type="region of interest" description="Disordered" evidence="11">
    <location>
        <begin position="1"/>
        <end position="30"/>
    </location>
</feature>
<feature type="region of interest" description="Disordered" evidence="11">
    <location>
        <begin position="846"/>
        <end position="870"/>
    </location>
</feature>
<feature type="region of interest" description="Disordered" evidence="11">
    <location>
        <begin position="759"/>
        <end position="793"/>
    </location>
</feature>
<feature type="region of interest" description="Disordered" evidence="11">
    <location>
        <begin position="1013"/>
        <end position="1056"/>
    </location>
</feature>
<keyword evidence="5" id="KW-0418">Kinase</keyword>
<feature type="compositionally biased region" description="Polar residues" evidence="11">
    <location>
        <begin position="1"/>
        <end position="15"/>
    </location>
</feature>
<feature type="active site" description="Proton acceptor" evidence="7">
    <location>
        <position position="405"/>
    </location>
</feature>
<dbReference type="PROSITE" id="PS50011">
    <property type="entry name" value="PROTEIN_KINASE_DOM"/>
    <property type="match status" value="1"/>
</dbReference>
<feature type="region of interest" description="Disordered" evidence="11">
    <location>
        <begin position="673"/>
        <end position="739"/>
    </location>
</feature>
<dbReference type="eggNOG" id="KOG0615">
    <property type="taxonomic scope" value="Eukaryota"/>
</dbReference>
<evidence type="ECO:0000313" key="14">
    <source>
        <dbReference type="EMBL" id="EME48947.1"/>
    </source>
</evidence>
<reference evidence="14 15" key="2">
    <citation type="journal article" date="2012" name="PLoS Pathog.">
        <title>Diverse lifestyles and strategies of plant pathogenesis encoded in the genomes of eighteen Dothideomycetes fungi.</title>
        <authorList>
            <person name="Ohm R.A."/>
            <person name="Feau N."/>
            <person name="Henrissat B."/>
            <person name="Schoch C.L."/>
            <person name="Horwitz B.A."/>
            <person name="Barry K.W."/>
            <person name="Condon B.J."/>
            <person name="Copeland A.C."/>
            <person name="Dhillon B."/>
            <person name="Glaser F."/>
            <person name="Hesse C.N."/>
            <person name="Kosti I."/>
            <person name="LaButti K."/>
            <person name="Lindquist E.A."/>
            <person name="Lucas S."/>
            <person name="Salamov A.A."/>
            <person name="Bradshaw R.E."/>
            <person name="Ciuffetti L."/>
            <person name="Hamelin R.C."/>
            <person name="Kema G.H.J."/>
            <person name="Lawrence C."/>
            <person name="Scott J.A."/>
            <person name="Spatafora J.W."/>
            <person name="Turgeon B.G."/>
            <person name="de Wit P.J.G.M."/>
            <person name="Zhong S."/>
            <person name="Goodwin S.B."/>
            <person name="Grigoriev I.V."/>
        </authorList>
    </citation>
    <scope>NUCLEOTIDE SEQUENCE [LARGE SCALE GENOMIC DNA]</scope>
    <source>
        <strain evidence="15">NZE10 / CBS 128990</strain>
    </source>
</reference>
<feature type="compositionally biased region" description="Polar residues" evidence="11">
    <location>
        <begin position="857"/>
        <end position="870"/>
    </location>
</feature>
<dbReference type="STRING" id="675120.N1PZT5"/>
<dbReference type="InterPro" id="IPR017441">
    <property type="entry name" value="Protein_kinase_ATP_BS"/>
</dbReference>
<feature type="binding site" evidence="8">
    <location>
        <position position="427"/>
    </location>
    <ligand>
        <name>ATP</name>
        <dbReference type="ChEBI" id="CHEBI:30616"/>
    </ligand>
</feature>
<evidence type="ECO:0008006" key="16">
    <source>
        <dbReference type="Google" id="ProtNLM"/>
    </source>
</evidence>
<dbReference type="SUPFAM" id="SSF49879">
    <property type="entry name" value="SMAD/FHA domain"/>
    <property type="match status" value="2"/>
</dbReference>
<dbReference type="HOGENOM" id="CLU_003637_1_0_1"/>
<dbReference type="InterPro" id="IPR000253">
    <property type="entry name" value="FHA_dom"/>
</dbReference>
<evidence type="ECO:0000256" key="3">
    <source>
        <dbReference type="ARBA" id="ARBA00022679"/>
    </source>
</evidence>
<protein>
    <recommendedName>
        <fullName evidence="16">Pkinase-domain-containing protein</fullName>
    </recommendedName>
</protein>
<comment type="similarity">
    <text evidence="1">Belongs to the protein kinase superfamily. CAMK Ser/Thr protein kinase family. CHEK2 subfamily.</text>
</comment>
<feature type="domain" description="FHA" evidence="12">
    <location>
        <begin position="121"/>
        <end position="174"/>
    </location>
</feature>
<gene>
    <name evidence="14" type="ORF">DOTSEDRAFT_67855</name>
</gene>
<evidence type="ECO:0000256" key="6">
    <source>
        <dbReference type="ARBA" id="ARBA00022840"/>
    </source>
</evidence>
<reference evidence="15" key="1">
    <citation type="journal article" date="2012" name="PLoS Genet.">
        <title>The genomes of the fungal plant pathogens Cladosporium fulvum and Dothistroma septosporum reveal adaptation to different hosts and lifestyles but also signatures of common ancestry.</title>
        <authorList>
            <person name="de Wit P.J.G.M."/>
            <person name="van der Burgt A."/>
            <person name="Oekmen B."/>
            <person name="Stergiopoulos I."/>
            <person name="Abd-Elsalam K.A."/>
            <person name="Aerts A.L."/>
            <person name="Bahkali A.H."/>
            <person name="Beenen H.G."/>
            <person name="Chettri P."/>
            <person name="Cox M.P."/>
            <person name="Datema E."/>
            <person name="de Vries R.P."/>
            <person name="Dhillon B."/>
            <person name="Ganley A.R."/>
            <person name="Griffiths S.A."/>
            <person name="Guo Y."/>
            <person name="Hamelin R.C."/>
            <person name="Henrissat B."/>
            <person name="Kabir M.S."/>
            <person name="Jashni M.K."/>
            <person name="Kema G."/>
            <person name="Klaubauf S."/>
            <person name="Lapidus A."/>
            <person name="Levasseur A."/>
            <person name="Lindquist E."/>
            <person name="Mehrabi R."/>
            <person name="Ohm R.A."/>
            <person name="Owen T.J."/>
            <person name="Salamov A."/>
            <person name="Schwelm A."/>
            <person name="Schijlen E."/>
            <person name="Sun H."/>
            <person name="van den Burg H.A."/>
            <person name="van Ham R.C.H.J."/>
            <person name="Zhang S."/>
            <person name="Goodwin S.B."/>
            <person name="Grigoriev I.V."/>
            <person name="Collemare J."/>
            <person name="Bradshaw R.E."/>
        </authorList>
    </citation>
    <scope>NUCLEOTIDE SEQUENCE [LARGE SCALE GENOMIC DNA]</scope>
    <source>
        <strain evidence="15">NZE10 / CBS 128990</strain>
    </source>
</reference>
<feature type="domain" description="Protein kinase" evidence="13">
    <location>
        <begin position="281"/>
        <end position="566"/>
    </location>
</feature>
<keyword evidence="6 8" id="KW-0067">ATP-binding</keyword>
<keyword evidence="2" id="KW-0723">Serine/threonine-protein kinase</keyword>
<dbReference type="SUPFAM" id="SSF56112">
    <property type="entry name" value="Protein kinase-like (PK-like)"/>
    <property type="match status" value="1"/>
</dbReference>
<dbReference type="Pfam" id="PF00498">
    <property type="entry name" value="FHA"/>
    <property type="match status" value="1"/>
</dbReference>
<evidence type="ECO:0000256" key="11">
    <source>
        <dbReference type="SAM" id="MobiDB-lite"/>
    </source>
</evidence>
<dbReference type="GO" id="GO:0004674">
    <property type="term" value="F:protein serine/threonine kinase activity"/>
    <property type="evidence" value="ECO:0007669"/>
    <property type="project" value="UniProtKB-KW"/>
</dbReference>
<feature type="compositionally biased region" description="Basic and acidic residues" evidence="11">
    <location>
        <begin position="1013"/>
        <end position="1031"/>
    </location>
</feature>
<dbReference type="AlphaFoldDB" id="N1PZT5"/>
<dbReference type="PROSITE" id="PS00108">
    <property type="entry name" value="PROTEIN_KINASE_ST"/>
    <property type="match status" value="1"/>
</dbReference>
<dbReference type="FunFam" id="3.30.200.20:FF:000470">
    <property type="entry name" value="Serine/threonine-protein kinase RAD53"/>
    <property type="match status" value="1"/>
</dbReference>
<evidence type="ECO:0000256" key="10">
    <source>
        <dbReference type="PROSITE-ProRule" id="PRU10141"/>
    </source>
</evidence>
<dbReference type="GO" id="GO:0005524">
    <property type="term" value="F:ATP binding"/>
    <property type="evidence" value="ECO:0007669"/>
    <property type="project" value="UniProtKB-UniRule"/>
</dbReference>
<evidence type="ECO:0000256" key="9">
    <source>
        <dbReference type="PIRSR" id="PIRSR630616-3"/>
    </source>
</evidence>
<feature type="binding site" evidence="8 10">
    <location>
        <position position="310"/>
    </location>
    <ligand>
        <name>ATP</name>
        <dbReference type="ChEBI" id="CHEBI:30616"/>
    </ligand>
</feature>
<dbReference type="Pfam" id="PF00069">
    <property type="entry name" value="Pkinase"/>
    <property type="match status" value="1"/>
</dbReference>
<evidence type="ECO:0000259" key="12">
    <source>
        <dbReference type="PROSITE" id="PS50006"/>
    </source>
</evidence>
<dbReference type="InterPro" id="IPR008271">
    <property type="entry name" value="Ser/Thr_kinase_AS"/>
</dbReference>